<feature type="region of interest" description="Disordered" evidence="1">
    <location>
        <begin position="74"/>
        <end position="103"/>
    </location>
</feature>
<feature type="transmembrane region" description="Helical" evidence="2">
    <location>
        <begin position="130"/>
        <end position="155"/>
    </location>
</feature>
<keyword evidence="2" id="KW-0812">Transmembrane</keyword>
<reference evidence="4" key="1">
    <citation type="journal article" date="2019" name="Int. J. Syst. Evol. Microbiol.">
        <title>The Global Catalogue of Microorganisms (GCM) 10K type strain sequencing project: providing services to taxonomists for standard genome sequencing and annotation.</title>
        <authorList>
            <consortium name="The Broad Institute Genomics Platform"/>
            <consortium name="The Broad Institute Genome Sequencing Center for Infectious Disease"/>
            <person name="Wu L."/>
            <person name="Ma J."/>
        </authorList>
    </citation>
    <scope>NUCLEOTIDE SEQUENCE [LARGE SCALE GENOMIC DNA]</scope>
    <source>
        <strain evidence="4">JCM 17979</strain>
    </source>
</reference>
<evidence type="ECO:0000256" key="2">
    <source>
        <dbReference type="SAM" id="Phobius"/>
    </source>
</evidence>
<comment type="caution">
    <text evidence="3">The sequence shown here is derived from an EMBL/GenBank/DDBJ whole genome shotgun (WGS) entry which is preliminary data.</text>
</comment>
<organism evidence="3 4">
    <name type="scientific">Actinomycetospora chlora</name>
    <dbReference type="NCBI Taxonomy" id="663608"/>
    <lineage>
        <taxon>Bacteria</taxon>
        <taxon>Bacillati</taxon>
        <taxon>Actinomycetota</taxon>
        <taxon>Actinomycetes</taxon>
        <taxon>Pseudonocardiales</taxon>
        <taxon>Pseudonocardiaceae</taxon>
        <taxon>Actinomycetospora</taxon>
    </lineage>
</organism>
<feature type="region of interest" description="Disordered" evidence="1">
    <location>
        <begin position="1"/>
        <end position="22"/>
    </location>
</feature>
<keyword evidence="2" id="KW-1133">Transmembrane helix</keyword>
<name>A0ABP9CI21_9PSEU</name>
<sequence length="189" mass="19489">MRFGNVDGVVRRHGSSRSGATSAAPPNLLLGGWCGRVALLVIALGLVLMHHVVSAHQHSVPDIATAVASTHASMDQSAPAAGGHRHGVDAASPALQGVTSTPPDAVPVTGSAALLHQHPDENGHDHAGSLLHLCLVALVGAAVFLLVLVLVALWWRPPSRRRTESPAPATATRAPPASSRLAELQVLRL</sequence>
<proteinExistence type="predicted"/>
<keyword evidence="4" id="KW-1185">Reference proteome</keyword>
<evidence type="ECO:0000313" key="4">
    <source>
        <dbReference type="Proteomes" id="UP001500928"/>
    </source>
</evidence>
<dbReference type="InterPro" id="IPR046151">
    <property type="entry name" value="DUF6153"/>
</dbReference>
<dbReference type="Pfam" id="PF19650">
    <property type="entry name" value="DUF6153"/>
    <property type="match status" value="1"/>
</dbReference>
<keyword evidence="2" id="KW-0472">Membrane</keyword>
<evidence type="ECO:0000256" key="1">
    <source>
        <dbReference type="SAM" id="MobiDB-lite"/>
    </source>
</evidence>
<dbReference type="Proteomes" id="UP001500928">
    <property type="component" value="Unassembled WGS sequence"/>
</dbReference>
<gene>
    <name evidence="3" type="ORF">GCM10023200_55930</name>
</gene>
<feature type="transmembrane region" description="Helical" evidence="2">
    <location>
        <begin position="33"/>
        <end position="53"/>
    </location>
</feature>
<dbReference type="EMBL" id="BAABHO010000073">
    <property type="protein sequence ID" value="GAA4810964.1"/>
    <property type="molecule type" value="Genomic_DNA"/>
</dbReference>
<protein>
    <submittedName>
        <fullName evidence="3">Uncharacterized protein</fullName>
    </submittedName>
</protein>
<accession>A0ABP9CI21</accession>
<evidence type="ECO:0000313" key="3">
    <source>
        <dbReference type="EMBL" id="GAA4810964.1"/>
    </source>
</evidence>